<proteinExistence type="inferred from homology"/>
<dbReference type="OrthoDB" id="848670at2759"/>
<evidence type="ECO:0000256" key="4">
    <source>
        <dbReference type="ARBA" id="ARBA00022525"/>
    </source>
</evidence>
<comment type="subcellular location">
    <subcellularLocation>
        <location evidence="1 6">Secreted</location>
    </subcellularLocation>
</comment>
<keyword evidence="3 6" id="KW-0713">Self-incompatibility</keyword>
<gene>
    <name evidence="7" type="ORF">Tsubulata_017251</name>
</gene>
<comment type="similarity">
    <text evidence="2 6">Belongs to the plant self-incompatibility (S1) protein family.</text>
</comment>
<protein>
    <recommendedName>
        <fullName evidence="6">S-protein homolog</fullName>
    </recommendedName>
</protein>
<evidence type="ECO:0000256" key="3">
    <source>
        <dbReference type="ARBA" id="ARBA00022471"/>
    </source>
</evidence>
<dbReference type="GO" id="GO:0060320">
    <property type="term" value="P:rejection of self pollen"/>
    <property type="evidence" value="ECO:0007669"/>
    <property type="project" value="UniProtKB-KW"/>
</dbReference>
<keyword evidence="8" id="KW-1185">Reference proteome</keyword>
<evidence type="ECO:0000256" key="5">
    <source>
        <dbReference type="ARBA" id="ARBA00022729"/>
    </source>
</evidence>
<dbReference type="Pfam" id="PF05938">
    <property type="entry name" value="Self-incomp_S1"/>
    <property type="match status" value="1"/>
</dbReference>
<keyword evidence="4 6" id="KW-0964">Secreted</keyword>
<reference evidence="7" key="1">
    <citation type="submission" date="2022-02" db="EMBL/GenBank/DDBJ databases">
        <authorList>
            <person name="Henning P.M."/>
            <person name="McCubbin A.G."/>
            <person name="Shore J.S."/>
        </authorList>
    </citation>
    <scope>NUCLEOTIDE SEQUENCE</scope>
    <source>
        <strain evidence="7">F60SS</strain>
        <tissue evidence="7">Leaves</tissue>
    </source>
</reference>
<evidence type="ECO:0000256" key="6">
    <source>
        <dbReference type="RuleBase" id="RU367044"/>
    </source>
</evidence>
<comment type="caution">
    <text evidence="7">The sequence shown here is derived from an EMBL/GenBank/DDBJ whole genome shotgun (WGS) entry which is preliminary data.</text>
</comment>
<organism evidence="7 8">
    <name type="scientific">Turnera subulata</name>
    <dbReference type="NCBI Taxonomy" id="218843"/>
    <lineage>
        <taxon>Eukaryota</taxon>
        <taxon>Viridiplantae</taxon>
        <taxon>Streptophyta</taxon>
        <taxon>Embryophyta</taxon>
        <taxon>Tracheophyta</taxon>
        <taxon>Spermatophyta</taxon>
        <taxon>Magnoliopsida</taxon>
        <taxon>eudicotyledons</taxon>
        <taxon>Gunneridae</taxon>
        <taxon>Pentapetalae</taxon>
        <taxon>rosids</taxon>
        <taxon>fabids</taxon>
        <taxon>Malpighiales</taxon>
        <taxon>Passifloraceae</taxon>
        <taxon>Turnera</taxon>
    </lineage>
</organism>
<evidence type="ECO:0000313" key="7">
    <source>
        <dbReference type="EMBL" id="KAJ4822124.1"/>
    </source>
</evidence>
<accession>A0A9Q0EYU7</accession>
<evidence type="ECO:0000256" key="1">
    <source>
        <dbReference type="ARBA" id="ARBA00004613"/>
    </source>
</evidence>
<dbReference type="InterPro" id="IPR010264">
    <property type="entry name" value="Self-incomp_S1"/>
</dbReference>
<dbReference type="GO" id="GO:0005576">
    <property type="term" value="C:extracellular region"/>
    <property type="evidence" value="ECO:0007669"/>
    <property type="project" value="UniProtKB-SubCell"/>
</dbReference>
<feature type="chain" id="PRO_5040542725" description="S-protein homolog" evidence="6">
    <location>
        <begin position="35"/>
        <end position="146"/>
    </location>
</feature>
<keyword evidence="5 6" id="KW-0732">Signal</keyword>
<evidence type="ECO:0000256" key="2">
    <source>
        <dbReference type="ARBA" id="ARBA00005581"/>
    </source>
</evidence>
<dbReference type="EMBL" id="JAKUCV010007752">
    <property type="protein sequence ID" value="KAJ4822124.1"/>
    <property type="molecule type" value="Genomic_DNA"/>
</dbReference>
<dbReference type="PANTHER" id="PTHR31232:SF155">
    <property type="entry name" value="PLANT SELF-INCOMPATIBILITY PROTEIN S1 FAMILY"/>
    <property type="match status" value="1"/>
</dbReference>
<dbReference type="Proteomes" id="UP001141552">
    <property type="component" value="Unassembled WGS sequence"/>
</dbReference>
<dbReference type="AlphaFoldDB" id="A0A9Q0EYU7"/>
<sequence>MKFLVFSMSNLNFQSYIIILVLLTLALCNSGVVAGPKYHVQVFSGLSNNNNLEIHCRSKDDDLGRHELPWSAEFTWSFRMDILGTTVFWCDMNWANGHGSFNVFWNDGGFLHKCNYKNCIWVAQDDGLYLDDIPASKYDLMYTWEK</sequence>
<feature type="signal peptide" evidence="6">
    <location>
        <begin position="1"/>
        <end position="34"/>
    </location>
</feature>
<evidence type="ECO:0000313" key="8">
    <source>
        <dbReference type="Proteomes" id="UP001141552"/>
    </source>
</evidence>
<name>A0A9Q0EYU7_9ROSI</name>
<dbReference type="PANTHER" id="PTHR31232">
    <property type="match status" value="1"/>
</dbReference>
<reference evidence="7" key="2">
    <citation type="journal article" date="2023" name="Plants (Basel)">
        <title>Annotation of the Turnera subulata (Passifloraceae) Draft Genome Reveals the S-Locus Evolved after the Divergence of Turneroideae from Passifloroideae in a Stepwise Manner.</title>
        <authorList>
            <person name="Henning P.M."/>
            <person name="Roalson E.H."/>
            <person name="Mir W."/>
            <person name="McCubbin A.G."/>
            <person name="Shore J.S."/>
        </authorList>
    </citation>
    <scope>NUCLEOTIDE SEQUENCE</scope>
    <source>
        <strain evidence="7">F60SS</strain>
    </source>
</reference>